<proteinExistence type="predicted"/>
<dbReference type="Proteomes" id="UP000001075">
    <property type="component" value="Unassembled WGS sequence"/>
</dbReference>
<dbReference type="AlphaFoldDB" id="G3HS74"/>
<dbReference type="EMBL" id="JH000651">
    <property type="protein sequence ID" value="EGW05602.1"/>
    <property type="molecule type" value="Genomic_DNA"/>
</dbReference>
<reference evidence="2" key="1">
    <citation type="journal article" date="2011" name="Nat. Biotechnol.">
        <title>The genomic sequence of the Chinese hamster ovary (CHO)-K1 cell line.</title>
        <authorList>
            <person name="Xu X."/>
            <person name="Nagarajan H."/>
            <person name="Lewis N.E."/>
            <person name="Pan S."/>
            <person name="Cai Z."/>
            <person name="Liu X."/>
            <person name="Chen W."/>
            <person name="Xie M."/>
            <person name="Wang W."/>
            <person name="Hammond S."/>
            <person name="Andersen M.R."/>
            <person name="Neff N."/>
            <person name="Passarelli B."/>
            <person name="Koh W."/>
            <person name="Fan H.C."/>
            <person name="Wang J."/>
            <person name="Gui Y."/>
            <person name="Lee K.H."/>
            <person name="Betenbaugh M.J."/>
            <person name="Quake S.R."/>
            <person name="Famili I."/>
            <person name="Palsson B.O."/>
            <person name="Wang J."/>
        </authorList>
    </citation>
    <scope>NUCLEOTIDE SEQUENCE [LARGE SCALE GENOMIC DNA]</scope>
    <source>
        <strain evidence="2">CHO K1 cell line</strain>
    </source>
</reference>
<accession>G3HS74</accession>
<dbReference type="InParanoid" id="G3HS74"/>
<name>G3HS74_CRIGR</name>
<organism evidence="1 2">
    <name type="scientific">Cricetulus griseus</name>
    <name type="common">Chinese hamster</name>
    <name type="synonym">Cricetulus barabensis griseus</name>
    <dbReference type="NCBI Taxonomy" id="10029"/>
    <lineage>
        <taxon>Eukaryota</taxon>
        <taxon>Metazoa</taxon>
        <taxon>Chordata</taxon>
        <taxon>Craniata</taxon>
        <taxon>Vertebrata</taxon>
        <taxon>Euteleostomi</taxon>
        <taxon>Mammalia</taxon>
        <taxon>Eutheria</taxon>
        <taxon>Euarchontoglires</taxon>
        <taxon>Glires</taxon>
        <taxon>Rodentia</taxon>
        <taxon>Myomorpha</taxon>
        <taxon>Muroidea</taxon>
        <taxon>Cricetidae</taxon>
        <taxon>Cricetinae</taxon>
        <taxon>Cricetulus</taxon>
    </lineage>
</organism>
<sequence length="50" mass="5733">MQRGLPANSCLRARAKALPTTCTPITMIWARYLACRQKGHLEWRSKGYLL</sequence>
<gene>
    <name evidence="1" type="ORF">I79_013700</name>
</gene>
<evidence type="ECO:0000313" key="1">
    <source>
        <dbReference type="EMBL" id="EGW05602.1"/>
    </source>
</evidence>
<evidence type="ECO:0000313" key="2">
    <source>
        <dbReference type="Proteomes" id="UP000001075"/>
    </source>
</evidence>
<protein>
    <submittedName>
        <fullName evidence="1">Uncharacterized protein</fullName>
    </submittedName>
</protein>